<dbReference type="SFLD" id="SFLDG01135">
    <property type="entry name" value="C1.5.6:_HAD__Beta-PGM__Phospha"/>
    <property type="match status" value="1"/>
</dbReference>
<dbReference type="Proteomes" id="UP000645217">
    <property type="component" value="Unassembled WGS sequence"/>
</dbReference>
<evidence type="ECO:0000313" key="1">
    <source>
        <dbReference type="EMBL" id="GGL17323.1"/>
    </source>
</evidence>
<reference evidence="1" key="1">
    <citation type="journal article" date="2014" name="Int. J. Syst. Evol. Microbiol.">
        <title>Complete genome sequence of Corynebacterium casei LMG S-19264T (=DSM 44701T), isolated from a smear-ripened cheese.</title>
        <authorList>
            <consortium name="US DOE Joint Genome Institute (JGI-PGF)"/>
            <person name="Walter F."/>
            <person name="Albersmeier A."/>
            <person name="Kalinowski J."/>
            <person name="Ruckert C."/>
        </authorList>
    </citation>
    <scope>NUCLEOTIDE SEQUENCE</scope>
    <source>
        <strain evidence="1">JCM 13064</strain>
    </source>
</reference>
<dbReference type="InterPro" id="IPR036412">
    <property type="entry name" value="HAD-like_sf"/>
</dbReference>
<accession>A0A917RNU1</accession>
<dbReference type="GO" id="GO:0016787">
    <property type="term" value="F:hydrolase activity"/>
    <property type="evidence" value="ECO:0007669"/>
    <property type="project" value="UniProtKB-KW"/>
</dbReference>
<dbReference type="SUPFAM" id="SSF56784">
    <property type="entry name" value="HAD-like"/>
    <property type="match status" value="1"/>
</dbReference>
<dbReference type="Gene3D" id="1.10.150.240">
    <property type="entry name" value="Putative phosphatase, domain 2"/>
    <property type="match status" value="1"/>
</dbReference>
<evidence type="ECO:0000313" key="2">
    <source>
        <dbReference type="Proteomes" id="UP000645217"/>
    </source>
</evidence>
<comment type="caution">
    <text evidence="1">The sequence shown here is derived from an EMBL/GenBank/DDBJ whole genome shotgun (WGS) entry which is preliminary data.</text>
</comment>
<keyword evidence="1" id="KW-0378">Hydrolase</keyword>
<dbReference type="SFLD" id="SFLDS00003">
    <property type="entry name" value="Haloacid_Dehalogenase"/>
    <property type="match status" value="1"/>
</dbReference>
<dbReference type="InterPro" id="IPR006439">
    <property type="entry name" value="HAD-SF_hydro_IA"/>
</dbReference>
<dbReference type="EMBL" id="BMNT01000057">
    <property type="protein sequence ID" value="GGL17323.1"/>
    <property type="molecule type" value="Genomic_DNA"/>
</dbReference>
<dbReference type="NCBIfam" id="TIGR01509">
    <property type="entry name" value="HAD-SF-IA-v3"/>
    <property type="match status" value="1"/>
</dbReference>
<name>A0A917RNU1_9ACTN</name>
<dbReference type="InterPro" id="IPR023198">
    <property type="entry name" value="PGP-like_dom2"/>
</dbReference>
<dbReference type="InterPro" id="IPR023214">
    <property type="entry name" value="HAD_sf"/>
</dbReference>
<proteinExistence type="predicted"/>
<dbReference type="Gene3D" id="3.40.50.1000">
    <property type="entry name" value="HAD superfamily/HAD-like"/>
    <property type="match status" value="1"/>
</dbReference>
<dbReference type="PANTHER" id="PTHR18901:SF38">
    <property type="entry name" value="PSEUDOURIDINE-5'-PHOSPHATASE"/>
    <property type="match status" value="1"/>
</dbReference>
<gene>
    <name evidence="1" type="ORF">GCM10007964_69140</name>
</gene>
<protein>
    <submittedName>
        <fullName evidence="1">Hydrolase</fullName>
    </submittedName>
</protein>
<reference evidence="1" key="2">
    <citation type="submission" date="2020-09" db="EMBL/GenBank/DDBJ databases">
        <authorList>
            <person name="Sun Q."/>
            <person name="Ohkuma M."/>
        </authorList>
    </citation>
    <scope>NUCLEOTIDE SEQUENCE</scope>
    <source>
        <strain evidence="1">JCM 13064</strain>
    </source>
</reference>
<dbReference type="AlphaFoldDB" id="A0A917RNU1"/>
<keyword evidence="2" id="KW-1185">Reference proteome</keyword>
<dbReference type="PANTHER" id="PTHR18901">
    <property type="entry name" value="2-DEOXYGLUCOSE-6-PHOSPHATE PHOSPHATASE 2"/>
    <property type="match status" value="1"/>
</dbReference>
<sequence>MDAVLFDMDGTLVDTEKLWFQAEASVMRRLGAGWTAADQENLVGGSMPAAVAYMLAKSGAERDPDEVAAWMIDSVLGLLAEGFDLMPGAAELLAEVRAAGLPTGLVTSSSRLLADAVLGGIGGGFDVVVTANDVDLFKPHPQPYLRAATALGADPLRCAAIEDSPAGVASATAAGCAVVAVPSVLPIPPAPRRLVAESLKQVGLATLRDLVGR</sequence>
<dbReference type="CDD" id="cd07505">
    <property type="entry name" value="HAD_BPGM-like"/>
    <property type="match status" value="1"/>
</dbReference>
<dbReference type="RefSeq" id="WP_189167298.1">
    <property type="nucleotide sequence ID" value="NZ_BMNT01000057.1"/>
</dbReference>
<dbReference type="Pfam" id="PF00702">
    <property type="entry name" value="Hydrolase"/>
    <property type="match status" value="1"/>
</dbReference>
<dbReference type="SFLD" id="SFLDG01129">
    <property type="entry name" value="C1.5:_HAD__Beta-PGM__Phosphata"/>
    <property type="match status" value="1"/>
</dbReference>
<dbReference type="PRINTS" id="PR00413">
    <property type="entry name" value="HADHALOGNASE"/>
</dbReference>
<organism evidence="1 2">
    <name type="scientific">Sphaerisporangium melleum</name>
    <dbReference type="NCBI Taxonomy" id="321316"/>
    <lineage>
        <taxon>Bacteria</taxon>
        <taxon>Bacillati</taxon>
        <taxon>Actinomycetota</taxon>
        <taxon>Actinomycetes</taxon>
        <taxon>Streptosporangiales</taxon>
        <taxon>Streptosporangiaceae</taxon>
        <taxon>Sphaerisporangium</taxon>
    </lineage>
</organism>